<gene>
    <name evidence="1" type="ORF">ABT39_MTgene5055</name>
</gene>
<name>A0A101LZ61_PICGL</name>
<sequence>MSRSPIYLMNQGTYLMNQGVKRGLPLLNQGFIPHTYLIHQGVILILAFCEIHWDSNPPEPTMVVPPCRSSLSIGNWEILALDSLTLYSYSITGGLVSLLAWTGKGRSDSNSH</sequence>
<evidence type="ECO:0000313" key="1">
    <source>
        <dbReference type="EMBL" id="KUM48059.1"/>
    </source>
</evidence>
<accession>A0A101LZ61</accession>
<dbReference type="EMBL" id="LKAM01000006">
    <property type="protein sequence ID" value="KUM48059.1"/>
    <property type="molecule type" value="Genomic_DNA"/>
</dbReference>
<reference evidence="1" key="1">
    <citation type="journal article" date="2015" name="Genome Biol. Evol.">
        <title>Organellar Genomes of White Spruce (Picea glauca): Assembly and Annotation.</title>
        <authorList>
            <person name="Jackman S.D."/>
            <person name="Warren R.L."/>
            <person name="Gibb E.A."/>
            <person name="Vandervalk B.P."/>
            <person name="Mohamadi H."/>
            <person name="Chu J."/>
            <person name="Raymond A."/>
            <person name="Pleasance S."/>
            <person name="Coope R."/>
            <person name="Wildung M.R."/>
            <person name="Ritland C.E."/>
            <person name="Bousquet J."/>
            <person name="Jones S.J."/>
            <person name="Bohlmann J."/>
            <person name="Birol I."/>
        </authorList>
    </citation>
    <scope>NUCLEOTIDE SEQUENCE [LARGE SCALE GENOMIC DNA]</scope>
    <source>
        <tissue evidence="1">Flushing bud</tissue>
    </source>
</reference>
<comment type="caution">
    <text evidence="1">The sequence shown here is derived from an EMBL/GenBank/DDBJ whole genome shotgun (WGS) entry which is preliminary data.</text>
</comment>
<keyword evidence="1" id="KW-0496">Mitochondrion</keyword>
<organism evidence="1">
    <name type="scientific">Picea glauca</name>
    <name type="common">White spruce</name>
    <name type="synonym">Pinus glauca</name>
    <dbReference type="NCBI Taxonomy" id="3330"/>
    <lineage>
        <taxon>Eukaryota</taxon>
        <taxon>Viridiplantae</taxon>
        <taxon>Streptophyta</taxon>
        <taxon>Embryophyta</taxon>
        <taxon>Tracheophyta</taxon>
        <taxon>Spermatophyta</taxon>
        <taxon>Pinopsida</taxon>
        <taxon>Pinidae</taxon>
        <taxon>Conifers I</taxon>
        <taxon>Pinales</taxon>
        <taxon>Pinaceae</taxon>
        <taxon>Picea</taxon>
    </lineage>
</organism>
<dbReference type="AlphaFoldDB" id="A0A101LZ61"/>
<geneLocation type="mitochondrion" evidence="1"/>
<protein>
    <submittedName>
        <fullName evidence="1">Uncharacterized protein</fullName>
    </submittedName>
</protein>
<proteinExistence type="predicted"/>